<keyword evidence="5 8" id="KW-1133">Transmembrane helix</keyword>
<evidence type="ECO:0000256" key="3">
    <source>
        <dbReference type="ARBA" id="ARBA00022679"/>
    </source>
</evidence>
<feature type="transmembrane region" description="Helical" evidence="8">
    <location>
        <begin position="32"/>
        <end position="50"/>
    </location>
</feature>
<comment type="subcellular location">
    <subcellularLocation>
        <location evidence="1">Membrane</location>
        <topology evidence="1">Multi-pass membrane protein</topology>
    </subcellularLocation>
</comment>
<dbReference type="GeneID" id="54567554"/>
<dbReference type="PANTHER" id="PTHR31595:SF67">
    <property type="entry name" value="WAX SYNTHASE DOMAIN-CONTAINING PROTEIN"/>
    <property type="match status" value="1"/>
</dbReference>
<dbReference type="AlphaFoldDB" id="A0A6A6C0Z4"/>
<sequence>MLPPGLKTAREVKRHYDQVYEQHMVSGQYYPFLYPWATVGFAVVLIYLLIDHRRSPTLRSLRNPLFGFLCAFSAWCILTNKARSSAAAYGVGLVSAWGTLWTGAIMFFHDCQTDFKRIERADNIALKKISGDGHDGHPNGSLSNGSIHKPTEVSTKKDERLLSKADRVATQGSWQRTGPLFWQEYPTAPFIERLDWILDAFCAFRGTGWTFETHGIAPLPPSVTAELSGTPTKNPDPTIMTSRSGIRRFTNRTALLKDCLTRLTIGFFILDLIKTLMHHDAYFWGYMDASAPQWFPSTSPILLKSYRLLLSLFGIHCALLQIFHLGPIFFTTLPLGVRSEPWMNPPDFYGNYSAVWNKGLAGWWGSWWHQTFRYAFEAPATRLLEALNIDKRSQKGKLISLFVAFGLSGTLHACGSYTQLGDTRPLMGPFRFFILQAVGIVLQMQVTQTLRRAGITDKIPQPIQKLGNFLFVNIWMYFTAPLLVDDFAKGGVWLYEPLAISPLRLLGFGAPDDNGYDLWYGLIFWRLGKHWWDTGIAF</sequence>
<reference evidence="10" key="1">
    <citation type="journal article" date="2020" name="Stud. Mycol.">
        <title>101 Dothideomycetes genomes: a test case for predicting lifestyles and emergence of pathogens.</title>
        <authorList>
            <person name="Haridas S."/>
            <person name="Albert R."/>
            <person name="Binder M."/>
            <person name="Bloem J."/>
            <person name="Labutti K."/>
            <person name="Salamov A."/>
            <person name="Andreopoulos B."/>
            <person name="Baker S."/>
            <person name="Barry K."/>
            <person name="Bills G."/>
            <person name="Bluhm B."/>
            <person name="Cannon C."/>
            <person name="Castanera R."/>
            <person name="Culley D."/>
            <person name="Daum C."/>
            <person name="Ezra D."/>
            <person name="Gonzalez J."/>
            <person name="Henrissat B."/>
            <person name="Kuo A."/>
            <person name="Liang C."/>
            <person name="Lipzen A."/>
            <person name="Lutzoni F."/>
            <person name="Magnuson J."/>
            <person name="Mondo S."/>
            <person name="Nolan M."/>
            <person name="Ohm R."/>
            <person name="Pangilinan J."/>
            <person name="Park H.-J."/>
            <person name="Ramirez L."/>
            <person name="Alfaro M."/>
            <person name="Sun H."/>
            <person name="Tritt A."/>
            <person name="Yoshinaga Y."/>
            <person name="Zwiers L.-H."/>
            <person name="Turgeon B."/>
            <person name="Goodwin S."/>
            <person name="Spatafora J."/>
            <person name="Crous P."/>
            <person name="Grigoriev I."/>
        </authorList>
    </citation>
    <scope>NUCLEOTIDE SEQUENCE</scope>
    <source>
        <strain evidence="10">ATCC 36951</strain>
    </source>
</reference>
<accession>A0A6A6C0Z4</accession>
<evidence type="ECO:0000313" key="10">
    <source>
        <dbReference type="EMBL" id="KAF2160704.1"/>
    </source>
</evidence>
<evidence type="ECO:0000256" key="2">
    <source>
        <dbReference type="ARBA" id="ARBA00007282"/>
    </source>
</evidence>
<feature type="transmembrane region" description="Helical" evidence="8">
    <location>
        <begin position="308"/>
        <end position="330"/>
    </location>
</feature>
<feature type="region of interest" description="Disordered" evidence="7">
    <location>
        <begin position="129"/>
        <end position="157"/>
    </location>
</feature>
<dbReference type="GO" id="GO:0008374">
    <property type="term" value="F:O-acyltransferase activity"/>
    <property type="evidence" value="ECO:0007669"/>
    <property type="project" value="InterPro"/>
</dbReference>
<dbReference type="GO" id="GO:0006629">
    <property type="term" value="P:lipid metabolic process"/>
    <property type="evidence" value="ECO:0007669"/>
    <property type="project" value="InterPro"/>
</dbReference>
<dbReference type="Proteomes" id="UP000799537">
    <property type="component" value="Unassembled WGS sequence"/>
</dbReference>
<dbReference type="PANTHER" id="PTHR31595">
    <property type="entry name" value="LONG-CHAIN-ALCOHOL O-FATTY-ACYLTRANSFERASE 3-RELATED"/>
    <property type="match status" value="1"/>
</dbReference>
<feature type="transmembrane region" description="Helical" evidence="8">
    <location>
        <begin position="86"/>
        <end position="108"/>
    </location>
</feature>
<keyword evidence="11" id="KW-1185">Reference proteome</keyword>
<evidence type="ECO:0000259" key="9">
    <source>
        <dbReference type="Pfam" id="PF13813"/>
    </source>
</evidence>
<keyword evidence="4 8" id="KW-0812">Transmembrane</keyword>
<evidence type="ECO:0000256" key="4">
    <source>
        <dbReference type="ARBA" id="ARBA00022692"/>
    </source>
</evidence>
<comment type="similarity">
    <text evidence="2">Belongs to the wax synthase family.</text>
</comment>
<evidence type="ECO:0000256" key="8">
    <source>
        <dbReference type="SAM" id="Phobius"/>
    </source>
</evidence>
<gene>
    <name evidence="10" type="ORF">M409DRAFT_59736</name>
</gene>
<dbReference type="RefSeq" id="XP_033661593.1">
    <property type="nucleotide sequence ID" value="XM_033814282.1"/>
</dbReference>
<feature type="domain" description="Wax synthase" evidence="9">
    <location>
        <begin position="346"/>
        <end position="434"/>
    </location>
</feature>
<dbReference type="GO" id="GO:0016020">
    <property type="term" value="C:membrane"/>
    <property type="evidence" value="ECO:0007669"/>
    <property type="project" value="UniProtKB-SubCell"/>
</dbReference>
<dbReference type="InterPro" id="IPR032805">
    <property type="entry name" value="Wax_synthase_dom"/>
</dbReference>
<keyword evidence="6 8" id="KW-0472">Membrane</keyword>
<feature type="transmembrane region" description="Helical" evidence="8">
    <location>
        <begin position="62"/>
        <end position="80"/>
    </location>
</feature>
<dbReference type="Pfam" id="PF13813">
    <property type="entry name" value="MBOAT_2"/>
    <property type="match status" value="1"/>
</dbReference>
<name>A0A6A6C0Z4_ZASCE</name>
<evidence type="ECO:0000256" key="6">
    <source>
        <dbReference type="ARBA" id="ARBA00023136"/>
    </source>
</evidence>
<evidence type="ECO:0000256" key="5">
    <source>
        <dbReference type="ARBA" id="ARBA00022989"/>
    </source>
</evidence>
<evidence type="ECO:0000313" key="11">
    <source>
        <dbReference type="Proteomes" id="UP000799537"/>
    </source>
</evidence>
<proteinExistence type="inferred from homology"/>
<dbReference type="OrthoDB" id="2796277at2759"/>
<protein>
    <recommendedName>
        <fullName evidence="9">Wax synthase domain-containing protein</fullName>
    </recommendedName>
</protein>
<dbReference type="EMBL" id="ML993624">
    <property type="protein sequence ID" value="KAF2160704.1"/>
    <property type="molecule type" value="Genomic_DNA"/>
</dbReference>
<organism evidence="10 11">
    <name type="scientific">Zasmidium cellare ATCC 36951</name>
    <dbReference type="NCBI Taxonomy" id="1080233"/>
    <lineage>
        <taxon>Eukaryota</taxon>
        <taxon>Fungi</taxon>
        <taxon>Dikarya</taxon>
        <taxon>Ascomycota</taxon>
        <taxon>Pezizomycotina</taxon>
        <taxon>Dothideomycetes</taxon>
        <taxon>Dothideomycetidae</taxon>
        <taxon>Mycosphaerellales</taxon>
        <taxon>Mycosphaerellaceae</taxon>
        <taxon>Zasmidium</taxon>
    </lineage>
</organism>
<keyword evidence="3" id="KW-0808">Transferase</keyword>
<evidence type="ECO:0000256" key="1">
    <source>
        <dbReference type="ARBA" id="ARBA00004141"/>
    </source>
</evidence>
<dbReference type="InterPro" id="IPR044851">
    <property type="entry name" value="Wax_synthase"/>
</dbReference>
<evidence type="ECO:0000256" key="7">
    <source>
        <dbReference type="SAM" id="MobiDB-lite"/>
    </source>
</evidence>